<gene>
    <name evidence="3" type="ORF">GCG54_00009121</name>
</gene>
<protein>
    <recommendedName>
        <fullName evidence="2">Zn(2)-C6 fungal-type domain-containing protein</fullName>
    </recommendedName>
</protein>
<organism evidence="3 4">
    <name type="scientific">Colletotrichum gloeosporioides</name>
    <name type="common">Anthracnose fungus</name>
    <name type="synonym">Glomerella cingulata</name>
    <dbReference type="NCBI Taxonomy" id="474922"/>
    <lineage>
        <taxon>Eukaryota</taxon>
        <taxon>Fungi</taxon>
        <taxon>Dikarya</taxon>
        <taxon>Ascomycota</taxon>
        <taxon>Pezizomycotina</taxon>
        <taxon>Sordariomycetes</taxon>
        <taxon>Hypocreomycetidae</taxon>
        <taxon>Glomerellales</taxon>
        <taxon>Glomerellaceae</taxon>
        <taxon>Colletotrichum</taxon>
        <taxon>Colletotrichum gloeosporioides species complex</taxon>
    </lineage>
</organism>
<evidence type="ECO:0000259" key="2">
    <source>
        <dbReference type="PROSITE" id="PS50048"/>
    </source>
</evidence>
<dbReference type="GeneID" id="69016255"/>
<proteinExistence type="predicted"/>
<dbReference type="CDD" id="cd00067">
    <property type="entry name" value="GAL4"/>
    <property type="match status" value="1"/>
</dbReference>
<dbReference type="AlphaFoldDB" id="A0A8H8WNN5"/>
<dbReference type="Proteomes" id="UP000613401">
    <property type="component" value="Unassembled WGS sequence"/>
</dbReference>
<dbReference type="InterPro" id="IPR001138">
    <property type="entry name" value="Zn2Cys6_DnaBD"/>
</dbReference>
<name>A0A8H8WNN5_COLGL</name>
<dbReference type="SMART" id="SM00066">
    <property type="entry name" value="GAL4"/>
    <property type="match status" value="1"/>
</dbReference>
<dbReference type="SUPFAM" id="SSF57701">
    <property type="entry name" value="Zn2/Cys6 DNA-binding domain"/>
    <property type="match status" value="1"/>
</dbReference>
<dbReference type="InterPro" id="IPR036864">
    <property type="entry name" value="Zn2-C6_fun-type_DNA-bd_sf"/>
</dbReference>
<dbReference type="RefSeq" id="XP_045256315.1">
    <property type="nucleotide sequence ID" value="XM_045409070.1"/>
</dbReference>
<keyword evidence="1" id="KW-0539">Nucleus</keyword>
<dbReference type="PROSITE" id="PS50048">
    <property type="entry name" value="ZN2_CY6_FUNGAL_2"/>
    <property type="match status" value="1"/>
</dbReference>
<reference evidence="3" key="2">
    <citation type="submission" date="2020-03" db="EMBL/GenBank/DDBJ databases">
        <authorList>
            <person name="Fu F.-F."/>
            <person name="Chen J."/>
        </authorList>
    </citation>
    <scope>NUCLEOTIDE SEQUENCE</scope>
    <source>
        <strain evidence="3">Lc1</strain>
    </source>
</reference>
<dbReference type="GO" id="GO:0000981">
    <property type="term" value="F:DNA-binding transcription factor activity, RNA polymerase II-specific"/>
    <property type="evidence" value="ECO:0007669"/>
    <property type="project" value="InterPro"/>
</dbReference>
<accession>A0A8H8WNN5</accession>
<keyword evidence="4" id="KW-1185">Reference proteome</keyword>
<sequence length="483" mass="54349">MPCGQLDRRRVGHRCAPCKKSHIKCDGAHPCSSCVTRGIECAASMAASSFHFVNQRELSRVPRVLVQDSWRYISTYFQAMGSLTQASVLRSAAVTAMSHQDENVSRTLSIIGALYACRNPQILRINAKEKRNVMDTWVRQKSIIDAELKKPEITKFTAILMSALLLAVVELMLCEAPGTFEMWLRRISKFLDKYSKRRAVSTWTPFEKDLVRLFKFLDILSSIAKNDRPVETQVAPEPWPALPLTIEAAGGSVPLPDSRKVDAMLSAMWQWADLQPRALAWVSKTEEQRLFLKEWDEVSKESIDLKVQGLNIVCEVSALQSRMIGNLMQLSSDPHDQASASISPYYHWALTGLSHMFQQNAWKSLRCDLPVMPAEALHQQALAALGHVEMLISQLGLDLALYLPFADFVGREMETELERQRVLKFLDLVKSRGFDAADEYKQHLLIRWEPKESGSTLGNAAELSDDWNELSVDGLSDGLSTLI</sequence>
<evidence type="ECO:0000313" key="4">
    <source>
        <dbReference type="Proteomes" id="UP000613401"/>
    </source>
</evidence>
<dbReference type="Gene3D" id="4.10.240.10">
    <property type="entry name" value="Zn(2)-C6 fungal-type DNA-binding domain"/>
    <property type="match status" value="1"/>
</dbReference>
<evidence type="ECO:0000313" key="3">
    <source>
        <dbReference type="EMBL" id="KAF3797151.1"/>
    </source>
</evidence>
<dbReference type="EMBL" id="WVTB01000117">
    <property type="protein sequence ID" value="KAF3797151.1"/>
    <property type="molecule type" value="Genomic_DNA"/>
</dbReference>
<dbReference type="Pfam" id="PF00172">
    <property type="entry name" value="Zn_clus"/>
    <property type="match status" value="1"/>
</dbReference>
<dbReference type="GO" id="GO:0008270">
    <property type="term" value="F:zinc ion binding"/>
    <property type="evidence" value="ECO:0007669"/>
    <property type="project" value="InterPro"/>
</dbReference>
<comment type="caution">
    <text evidence="3">The sequence shown here is derived from an EMBL/GenBank/DDBJ whole genome shotgun (WGS) entry which is preliminary data.</text>
</comment>
<feature type="domain" description="Zn(2)-C6 fungal-type" evidence="2">
    <location>
        <begin position="14"/>
        <end position="41"/>
    </location>
</feature>
<evidence type="ECO:0000256" key="1">
    <source>
        <dbReference type="ARBA" id="ARBA00023242"/>
    </source>
</evidence>
<reference evidence="3" key="1">
    <citation type="journal article" date="2020" name="Phytopathology">
        <title>Genome sequence and comparative analysis of Colletotrichum gloeosporioides isolated from Liriodendron leaves.</title>
        <authorList>
            <person name="Fu F.F."/>
            <person name="Hao Z."/>
            <person name="Wang P."/>
            <person name="Lu Y."/>
            <person name="Xue L.J."/>
            <person name="Wei G."/>
            <person name="Tian Y."/>
            <person name="Baishi H."/>
            <person name="Xu H."/>
            <person name="Shi J."/>
            <person name="Cheng T."/>
            <person name="Wang G."/>
            <person name="Yi Y."/>
            <person name="Chen J."/>
        </authorList>
    </citation>
    <scope>NUCLEOTIDE SEQUENCE</scope>
    <source>
        <strain evidence="3">Lc1</strain>
    </source>
</reference>